<evidence type="ECO:0000313" key="3">
    <source>
        <dbReference type="Proteomes" id="UP001447516"/>
    </source>
</evidence>
<dbReference type="RefSeq" id="WP_346228057.1">
    <property type="nucleotide sequence ID" value="NZ_JBDJAW010000020.1"/>
</dbReference>
<feature type="region of interest" description="Disordered" evidence="1">
    <location>
        <begin position="310"/>
        <end position="369"/>
    </location>
</feature>
<dbReference type="Proteomes" id="UP001447516">
    <property type="component" value="Unassembled WGS sequence"/>
</dbReference>
<keyword evidence="3" id="KW-1185">Reference proteome</keyword>
<proteinExistence type="predicted"/>
<reference evidence="2 3" key="1">
    <citation type="submission" date="2024-05" db="EMBL/GenBank/DDBJ databases">
        <title>Microbispora sp.ZYX-F-249.</title>
        <authorList>
            <person name="Xie H."/>
        </authorList>
    </citation>
    <scope>NUCLEOTIDE SEQUENCE [LARGE SCALE GENOMIC DNA]</scope>
    <source>
        <strain evidence="2 3">ZYX-F-249</strain>
    </source>
</reference>
<organism evidence="2 3">
    <name type="scientific">Microbispora maris</name>
    <dbReference type="NCBI Taxonomy" id="3144104"/>
    <lineage>
        <taxon>Bacteria</taxon>
        <taxon>Bacillati</taxon>
        <taxon>Actinomycetota</taxon>
        <taxon>Actinomycetes</taxon>
        <taxon>Streptosporangiales</taxon>
        <taxon>Streptosporangiaceae</taxon>
        <taxon>Microbispora</taxon>
    </lineage>
</organism>
<evidence type="ECO:0000256" key="1">
    <source>
        <dbReference type="SAM" id="MobiDB-lite"/>
    </source>
</evidence>
<accession>A0ABV0AUY0</accession>
<evidence type="ECO:0000313" key="2">
    <source>
        <dbReference type="EMBL" id="MEN3538106.1"/>
    </source>
</evidence>
<sequence>MAPTQLYQAVLRDPGRPIWVRLHRVFSAWAQTKGFPSPDAGRPRAEHEHAGARLVMERRDGCGRYVLEEPVDGGRLRTRAVFLDGAPGWVQVTVEQEGDARRDARAPGFVPAYLRTARITDGGIHLVDRAEVLTEDEVHRFLRVLTEPRRRVPVVVVSPGHNGENTARAERLAEATAGAGVVVRLADRRTENLFNRLMGDELGVYGGAIRTYAAPFDPATERSPYRHPPMRPAKLREEGALETIADGVIGRASAADQPPEVRRSLPVVLRVLAGRAEVAALDGAMTPPPAPVDPAREELRRKMMALTVRPAPPMPATSLGPPAAPPVSAEPGPAPAPAPSSSHSPSPAPSSSHSPSPEPVAVLDGSPNPDVAHRVAEMVVKAMRQELDTALGLAAGADTSRDVLREVRTLGLHLAGLRELVVPAAPAGSEDDLRVAHELLREEYAEVVTAARVLQERVRWLERTLAESGHPVYGVATPGEAFTPASLAETLVEARSRLAHLVIGQTDAAAVRLDHADPVLSRTWAAKAWDALLALDDFARARSSGLFAGGFYDWCADGSGGRRVIPPGMLAMRESASVTNSAKFTQPRTFPVPAEVHPSGKIVMEAHVKLRAVGYPAPRMYFHDDSGGVTGKIYVGYLGDHLPNTRTN</sequence>
<dbReference type="EMBL" id="JBDJAW010000020">
    <property type="protein sequence ID" value="MEN3538106.1"/>
    <property type="molecule type" value="Genomic_DNA"/>
</dbReference>
<gene>
    <name evidence="2" type="ORF">AAH991_23525</name>
</gene>
<feature type="compositionally biased region" description="Low complexity" evidence="1">
    <location>
        <begin position="339"/>
        <end position="361"/>
    </location>
</feature>
<name>A0ABV0AUY0_9ACTN</name>
<protein>
    <submittedName>
        <fullName evidence="2">Uncharacterized protein</fullName>
    </submittedName>
</protein>
<comment type="caution">
    <text evidence="2">The sequence shown here is derived from an EMBL/GenBank/DDBJ whole genome shotgun (WGS) entry which is preliminary data.</text>
</comment>